<dbReference type="Pfam" id="PF14368">
    <property type="entry name" value="LTP_2"/>
    <property type="match status" value="1"/>
</dbReference>
<name>A0A6A1WNZ4_9ROSI</name>
<keyword evidence="1" id="KW-1133">Transmembrane helix</keyword>
<dbReference type="EMBL" id="RXIC02000019">
    <property type="protein sequence ID" value="KAB1225567.1"/>
    <property type="molecule type" value="Genomic_DNA"/>
</dbReference>
<evidence type="ECO:0000313" key="3">
    <source>
        <dbReference type="EMBL" id="KAB1225567.1"/>
    </source>
</evidence>
<evidence type="ECO:0000256" key="1">
    <source>
        <dbReference type="SAM" id="Phobius"/>
    </source>
</evidence>
<dbReference type="SUPFAM" id="SSF47699">
    <property type="entry name" value="Bifunctional inhibitor/lipid-transfer protein/seed storage 2S albumin"/>
    <property type="match status" value="1"/>
</dbReference>
<dbReference type="Gene3D" id="1.10.110.10">
    <property type="entry name" value="Plant lipid-transfer and hydrophobic proteins"/>
    <property type="match status" value="1"/>
</dbReference>
<feature type="transmembrane region" description="Helical" evidence="1">
    <location>
        <begin position="40"/>
        <end position="58"/>
    </location>
</feature>
<keyword evidence="4" id="KW-1185">Reference proteome</keyword>
<keyword evidence="1" id="KW-0812">Transmembrane</keyword>
<evidence type="ECO:0000259" key="2">
    <source>
        <dbReference type="Pfam" id="PF14368"/>
    </source>
</evidence>
<dbReference type="OrthoDB" id="653734at2759"/>
<reference evidence="3 4" key="1">
    <citation type="journal article" date="2019" name="Plant Biotechnol. J.">
        <title>The red bayberry genome and genetic basis of sex determination.</title>
        <authorList>
            <person name="Jia H.M."/>
            <person name="Jia H.J."/>
            <person name="Cai Q.L."/>
            <person name="Wang Y."/>
            <person name="Zhao H.B."/>
            <person name="Yang W.F."/>
            <person name="Wang G.Y."/>
            <person name="Li Y.H."/>
            <person name="Zhan D.L."/>
            <person name="Shen Y.T."/>
            <person name="Niu Q.F."/>
            <person name="Chang L."/>
            <person name="Qiu J."/>
            <person name="Zhao L."/>
            <person name="Xie H.B."/>
            <person name="Fu W.Y."/>
            <person name="Jin J."/>
            <person name="Li X.W."/>
            <person name="Jiao Y."/>
            <person name="Zhou C.C."/>
            <person name="Tu T."/>
            <person name="Chai C.Y."/>
            <person name="Gao J.L."/>
            <person name="Fan L.J."/>
            <person name="van de Weg E."/>
            <person name="Wang J.Y."/>
            <person name="Gao Z.S."/>
        </authorList>
    </citation>
    <scope>NUCLEOTIDE SEQUENCE [LARGE SCALE GENOMIC DNA]</scope>
    <source>
        <tissue evidence="3">Leaves</tissue>
    </source>
</reference>
<dbReference type="PANTHER" id="PTHR33286">
    <property type="entry name" value="BIFUNCTIONAL INHIBITOR/LIPID-TRANSFER PROTEIN/SEED STORAGE 2S ALBUMIN SUPERFAMILY PROTEIN"/>
    <property type="match status" value="1"/>
</dbReference>
<dbReference type="CDD" id="cd04660">
    <property type="entry name" value="nsLTP_like"/>
    <property type="match status" value="1"/>
</dbReference>
<keyword evidence="1" id="KW-0472">Membrane</keyword>
<gene>
    <name evidence="3" type="ORF">CJ030_MR1G002476</name>
</gene>
<dbReference type="InterPro" id="IPR016140">
    <property type="entry name" value="Bifunc_inhib/LTP/seed_store"/>
</dbReference>
<dbReference type="InterPro" id="IPR036312">
    <property type="entry name" value="Bifun_inhib/LTP/seed_sf"/>
</dbReference>
<sequence length="164" mass="17981">MLNALLHPINLIEIKGHNAVEYNYTKGFRVRDMAVSSPKIFYLALALTMAFAGTLVSGERRTLAQSCGDTDVAGLVSQCETYVSKSGPKVKPSKECCAVVNAVNVPCVCKLVSKQIEGLINMEKVVFVARSCGKEVAKAQNVEVSFLLFFFLFLPSKLSRSRRN</sequence>
<comment type="caution">
    <text evidence="3">The sequence shown here is derived from an EMBL/GenBank/DDBJ whole genome shotgun (WGS) entry which is preliminary data.</text>
</comment>
<feature type="domain" description="Bifunctional inhibitor/plant lipid transfer protein/seed storage helical" evidence="2">
    <location>
        <begin position="59"/>
        <end position="137"/>
    </location>
</feature>
<evidence type="ECO:0000313" key="4">
    <source>
        <dbReference type="Proteomes" id="UP000516437"/>
    </source>
</evidence>
<dbReference type="InterPro" id="IPR044741">
    <property type="entry name" value="NsLTP-like"/>
</dbReference>
<accession>A0A6A1WNZ4</accession>
<protein>
    <recommendedName>
        <fullName evidence="2">Bifunctional inhibitor/plant lipid transfer protein/seed storage helical domain-containing protein</fullName>
    </recommendedName>
</protein>
<organism evidence="3 4">
    <name type="scientific">Morella rubra</name>
    <name type="common">Chinese bayberry</name>
    <dbReference type="NCBI Taxonomy" id="262757"/>
    <lineage>
        <taxon>Eukaryota</taxon>
        <taxon>Viridiplantae</taxon>
        <taxon>Streptophyta</taxon>
        <taxon>Embryophyta</taxon>
        <taxon>Tracheophyta</taxon>
        <taxon>Spermatophyta</taxon>
        <taxon>Magnoliopsida</taxon>
        <taxon>eudicotyledons</taxon>
        <taxon>Gunneridae</taxon>
        <taxon>Pentapetalae</taxon>
        <taxon>rosids</taxon>
        <taxon>fabids</taxon>
        <taxon>Fagales</taxon>
        <taxon>Myricaceae</taxon>
        <taxon>Morella</taxon>
    </lineage>
</organism>
<proteinExistence type="predicted"/>
<dbReference type="Proteomes" id="UP000516437">
    <property type="component" value="Chromosome 1"/>
</dbReference>
<dbReference type="AlphaFoldDB" id="A0A6A1WNZ4"/>
<dbReference type="PANTHER" id="PTHR33286:SF42">
    <property type="entry name" value="BIFUNCTIONAL INHIBITOR_PLANT LIPID TRANSFER PROTEIN_SEED STORAGE HELICAL DOMAIN-CONTAINING PROTEIN"/>
    <property type="match status" value="1"/>
</dbReference>